<protein>
    <recommendedName>
        <fullName evidence="5">RING-CH-type domain-containing protein</fullName>
    </recommendedName>
</protein>
<dbReference type="SUPFAM" id="SSF57850">
    <property type="entry name" value="RING/U-box"/>
    <property type="match status" value="1"/>
</dbReference>
<dbReference type="AlphaFoldDB" id="A0A5E8CJC2"/>
<evidence type="ECO:0000256" key="2">
    <source>
        <dbReference type="ARBA" id="ARBA00022771"/>
    </source>
</evidence>
<evidence type="ECO:0000313" key="6">
    <source>
        <dbReference type="EMBL" id="VVU95371.1"/>
    </source>
</evidence>
<accession>A0A5E8CJC2</accession>
<dbReference type="InterPro" id="IPR011016">
    <property type="entry name" value="Znf_RING-CH"/>
</dbReference>
<keyword evidence="4" id="KW-1133">Transmembrane helix</keyword>
<reference evidence="6" key="1">
    <citation type="submission" date="2019-09" db="EMBL/GenBank/DDBJ databases">
        <authorList>
            <person name="Needham M D."/>
        </authorList>
    </citation>
    <scope>NUCLEOTIDE SEQUENCE</scope>
</reference>
<dbReference type="EMBL" id="CABVLZ010000004">
    <property type="protein sequence ID" value="VVU95371.1"/>
    <property type="molecule type" value="Genomic_DNA"/>
</dbReference>
<evidence type="ECO:0000256" key="3">
    <source>
        <dbReference type="ARBA" id="ARBA00022833"/>
    </source>
</evidence>
<organism evidence="6">
    <name type="scientific">seawater metagenome</name>
    <dbReference type="NCBI Taxonomy" id="1561972"/>
    <lineage>
        <taxon>unclassified sequences</taxon>
        <taxon>metagenomes</taxon>
        <taxon>ecological metagenomes</taxon>
    </lineage>
</organism>
<keyword evidence="4" id="KW-0812">Transmembrane</keyword>
<dbReference type="GO" id="GO:0008270">
    <property type="term" value="F:zinc ion binding"/>
    <property type="evidence" value="ECO:0007669"/>
    <property type="project" value="UniProtKB-KW"/>
</dbReference>
<gene>
    <name evidence="6" type="ORF">CPAV1605_1122</name>
</gene>
<dbReference type="SMART" id="SM00744">
    <property type="entry name" value="RINGv"/>
    <property type="match status" value="1"/>
</dbReference>
<dbReference type="InterPro" id="IPR013083">
    <property type="entry name" value="Znf_RING/FYVE/PHD"/>
</dbReference>
<sequence>MNCWICYEPCSRNKYCKCQNEFSYCHSTCLHKWCIESNSQYCRFCKTQYDIPMHIKFINYLYIIFNAIVFFFNDIGEYNIYTGLRWDDH</sequence>
<keyword evidence="2" id="KW-0863">Zinc-finger</keyword>
<feature type="domain" description="RING-CH-type" evidence="5">
    <location>
        <begin position="1"/>
        <end position="52"/>
    </location>
</feature>
<dbReference type="Gene3D" id="3.30.40.10">
    <property type="entry name" value="Zinc/RING finger domain, C3HC4 (zinc finger)"/>
    <property type="match status" value="1"/>
</dbReference>
<feature type="transmembrane region" description="Helical" evidence="4">
    <location>
        <begin position="57"/>
        <end position="75"/>
    </location>
</feature>
<evidence type="ECO:0000256" key="4">
    <source>
        <dbReference type="SAM" id="Phobius"/>
    </source>
</evidence>
<proteinExistence type="predicted"/>
<evidence type="ECO:0000259" key="5">
    <source>
        <dbReference type="PROSITE" id="PS51292"/>
    </source>
</evidence>
<dbReference type="PROSITE" id="PS51292">
    <property type="entry name" value="ZF_RING_CH"/>
    <property type="match status" value="1"/>
</dbReference>
<keyword evidence="3" id="KW-0862">Zinc</keyword>
<name>A0A5E8CJC2_9ZZZZ</name>
<keyword evidence="1" id="KW-0479">Metal-binding</keyword>
<evidence type="ECO:0000256" key="1">
    <source>
        <dbReference type="ARBA" id="ARBA00022723"/>
    </source>
</evidence>
<dbReference type="Pfam" id="PF12906">
    <property type="entry name" value="RINGv"/>
    <property type="match status" value="1"/>
</dbReference>
<keyword evidence="4" id="KW-0472">Membrane</keyword>